<dbReference type="GeneTree" id="ENSGT00530000064712"/>
<feature type="compositionally biased region" description="Acidic residues" evidence="1">
    <location>
        <begin position="180"/>
        <end position="189"/>
    </location>
</feature>
<gene>
    <name evidence="4" type="primary">tgoln2</name>
</gene>
<dbReference type="GeneID" id="117736715"/>
<protein>
    <recommendedName>
        <fullName evidence="6">Trans-Golgi network integral membrane protein 2</fullName>
    </recommendedName>
</protein>
<dbReference type="OrthoDB" id="5846619at2759"/>
<keyword evidence="2" id="KW-1133">Transmembrane helix</keyword>
<name>A0A8C2XB19_CYCLU</name>
<dbReference type="CTD" id="10618"/>
<feature type="compositionally biased region" description="Polar residues" evidence="1">
    <location>
        <begin position="121"/>
        <end position="130"/>
    </location>
</feature>
<dbReference type="Ensembl" id="ENSCLMT00005017229.1">
    <property type="protein sequence ID" value="ENSCLMP00005016255.1"/>
    <property type="gene ID" value="ENSCLMG00005008412.1"/>
</dbReference>
<evidence type="ECO:0008006" key="6">
    <source>
        <dbReference type="Google" id="ProtNLM"/>
    </source>
</evidence>
<dbReference type="InterPro" id="IPR037645">
    <property type="entry name" value="KCT2"/>
</dbReference>
<dbReference type="Proteomes" id="UP000694565">
    <property type="component" value="Unplaced"/>
</dbReference>
<feature type="compositionally biased region" description="Basic and acidic residues" evidence="1">
    <location>
        <begin position="163"/>
        <end position="178"/>
    </location>
</feature>
<feature type="chain" id="PRO_5034342680" description="Trans-Golgi network integral membrane protein 2" evidence="3">
    <location>
        <begin position="20"/>
        <end position="278"/>
    </location>
</feature>
<proteinExistence type="predicted"/>
<feature type="region of interest" description="Disordered" evidence="1">
    <location>
        <begin position="22"/>
        <end position="50"/>
    </location>
</feature>
<evidence type="ECO:0000256" key="1">
    <source>
        <dbReference type="SAM" id="MobiDB-lite"/>
    </source>
</evidence>
<evidence type="ECO:0000313" key="4">
    <source>
        <dbReference type="Ensembl" id="ENSCLMP00005016255.1"/>
    </source>
</evidence>
<feature type="transmembrane region" description="Helical" evidence="2">
    <location>
        <begin position="226"/>
        <end position="244"/>
    </location>
</feature>
<feature type="region of interest" description="Disordered" evidence="1">
    <location>
        <begin position="84"/>
        <end position="216"/>
    </location>
</feature>
<accession>A0A8C2XB19</accession>
<reference evidence="4" key="2">
    <citation type="submission" date="2025-09" db="UniProtKB">
        <authorList>
            <consortium name="Ensembl"/>
        </authorList>
    </citation>
    <scope>IDENTIFICATION</scope>
</reference>
<feature type="compositionally biased region" description="Basic and acidic residues" evidence="1">
    <location>
        <begin position="190"/>
        <end position="211"/>
    </location>
</feature>
<evidence type="ECO:0000256" key="2">
    <source>
        <dbReference type="SAM" id="Phobius"/>
    </source>
</evidence>
<dbReference type="AlphaFoldDB" id="A0A8C2XB19"/>
<dbReference type="KEGG" id="clum:117736715"/>
<organism evidence="4 5">
    <name type="scientific">Cyclopterus lumpus</name>
    <name type="common">Lumpsucker</name>
    <dbReference type="NCBI Taxonomy" id="8103"/>
    <lineage>
        <taxon>Eukaryota</taxon>
        <taxon>Metazoa</taxon>
        <taxon>Chordata</taxon>
        <taxon>Craniata</taxon>
        <taxon>Vertebrata</taxon>
        <taxon>Euteleostomi</taxon>
        <taxon>Actinopterygii</taxon>
        <taxon>Neopterygii</taxon>
        <taxon>Teleostei</taxon>
        <taxon>Neoteleostei</taxon>
        <taxon>Acanthomorphata</taxon>
        <taxon>Eupercaria</taxon>
        <taxon>Perciformes</taxon>
        <taxon>Cottioidei</taxon>
        <taxon>Cottales</taxon>
        <taxon>Cyclopteridae</taxon>
        <taxon>Cyclopterus</taxon>
    </lineage>
</organism>
<keyword evidence="2" id="KW-0472">Membrane</keyword>
<dbReference type="PANTHER" id="PTHR16502">
    <property type="entry name" value="KERATINOCYTE-ASSOCIATED TRANSMEMBRANE PROTEIN 2"/>
    <property type="match status" value="1"/>
</dbReference>
<evidence type="ECO:0000313" key="5">
    <source>
        <dbReference type="Proteomes" id="UP000694565"/>
    </source>
</evidence>
<sequence>MRAAFLFLAIFLSFCSVRGAPVENSPDLTNSNKTQENKLKQSASTTNTSAASSTVAVKAETTLKLTTMPIKDDKLDITNLTHTLAKAPSRREKQVDVKLNQPPHVTNKGKQNLTDKDQTNEHTSTPTSDLTDLKVQPKSPPVKNVIASEESGGQGKEQGAKGTMKEPEDKDKKDKTLLEDSTEDVTEGEVVDKLQPVDEDSKHRETGEKVPYDPTSINDEEESSHFFAYLVSSAVLVAVLYITYHNKRKIIAFLLEGKKSRSTRRPKSTEYQKLEQQI</sequence>
<keyword evidence="2" id="KW-0812">Transmembrane</keyword>
<dbReference type="RefSeq" id="XP_034398122.1">
    <property type="nucleotide sequence ID" value="XM_034542231.1"/>
</dbReference>
<evidence type="ECO:0000256" key="3">
    <source>
        <dbReference type="SAM" id="SignalP"/>
    </source>
</evidence>
<keyword evidence="5" id="KW-1185">Reference proteome</keyword>
<dbReference type="Pfam" id="PF17818">
    <property type="entry name" value="KCT2"/>
    <property type="match status" value="1"/>
</dbReference>
<keyword evidence="3" id="KW-0732">Signal</keyword>
<reference evidence="4" key="1">
    <citation type="submission" date="2025-08" db="UniProtKB">
        <authorList>
            <consortium name="Ensembl"/>
        </authorList>
    </citation>
    <scope>IDENTIFICATION</scope>
</reference>
<feature type="signal peptide" evidence="3">
    <location>
        <begin position="1"/>
        <end position="19"/>
    </location>
</feature>
<dbReference type="PANTHER" id="PTHR16502:SF0">
    <property type="entry name" value="KERATINOCYTE-ASSOCIATED TRANSMEMBRANE PROTEIN 2"/>
    <property type="match status" value="1"/>
</dbReference>